<keyword evidence="4" id="KW-1185">Reference proteome</keyword>
<dbReference type="AlphaFoldDB" id="A0AAN6MB46"/>
<reference evidence="3" key="2">
    <citation type="submission" date="2023-05" db="EMBL/GenBank/DDBJ databases">
        <authorList>
            <consortium name="Lawrence Berkeley National Laboratory"/>
            <person name="Steindorff A."/>
            <person name="Hensen N."/>
            <person name="Bonometti L."/>
            <person name="Westerberg I."/>
            <person name="Brannstrom I.O."/>
            <person name="Guillou S."/>
            <person name="Cros-Aarteil S."/>
            <person name="Calhoun S."/>
            <person name="Haridas S."/>
            <person name="Kuo A."/>
            <person name="Mondo S."/>
            <person name="Pangilinan J."/>
            <person name="Riley R."/>
            <person name="Labutti K."/>
            <person name="Andreopoulos B."/>
            <person name="Lipzen A."/>
            <person name="Chen C."/>
            <person name="Yanf M."/>
            <person name="Daum C."/>
            <person name="Ng V."/>
            <person name="Clum A."/>
            <person name="Ohm R."/>
            <person name="Martin F."/>
            <person name="Silar P."/>
            <person name="Natvig D."/>
            <person name="Lalanne C."/>
            <person name="Gautier V."/>
            <person name="Ament-Velasquez S.L."/>
            <person name="Kruys A."/>
            <person name="Hutchinson M.I."/>
            <person name="Powell A.J."/>
            <person name="Barry K."/>
            <person name="Miller A.N."/>
            <person name="Grigoriev I.V."/>
            <person name="Debuchy R."/>
            <person name="Gladieux P."/>
            <person name="Thoren M.H."/>
            <person name="Johannesson H."/>
        </authorList>
    </citation>
    <scope>NUCLEOTIDE SEQUENCE</scope>
    <source>
        <strain evidence="3">CBS 103.79</strain>
    </source>
</reference>
<reference evidence="3" key="1">
    <citation type="journal article" date="2023" name="Mol. Phylogenet. Evol.">
        <title>Genome-scale phylogeny and comparative genomics of the fungal order Sordariales.</title>
        <authorList>
            <person name="Hensen N."/>
            <person name="Bonometti L."/>
            <person name="Westerberg I."/>
            <person name="Brannstrom I.O."/>
            <person name="Guillou S."/>
            <person name="Cros-Aarteil S."/>
            <person name="Calhoun S."/>
            <person name="Haridas S."/>
            <person name="Kuo A."/>
            <person name="Mondo S."/>
            <person name="Pangilinan J."/>
            <person name="Riley R."/>
            <person name="LaButti K."/>
            <person name="Andreopoulos B."/>
            <person name="Lipzen A."/>
            <person name="Chen C."/>
            <person name="Yan M."/>
            <person name="Daum C."/>
            <person name="Ng V."/>
            <person name="Clum A."/>
            <person name="Steindorff A."/>
            <person name="Ohm R.A."/>
            <person name="Martin F."/>
            <person name="Silar P."/>
            <person name="Natvig D.O."/>
            <person name="Lalanne C."/>
            <person name="Gautier V."/>
            <person name="Ament-Velasquez S.L."/>
            <person name="Kruys A."/>
            <person name="Hutchinson M.I."/>
            <person name="Powell A.J."/>
            <person name="Barry K."/>
            <person name="Miller A.N."/>
            <person name="Grigoriev I.V."/>
            <person name="Debuchy R."/>
            <person name="Gladieux P."/>
            <person name="Hiltunen Thoren M."/>
            <person name="Johannesson H."/>
        </authorList>
    </citation>
    <scope>NUCLEOTIDE SEQUENCE</scope>
    <source>
        <strain evidence="3">CBS 103.79</strain>
    </source>
</reference>
<feature type="region of interest" description="Disordered" evidence="1">
    <location>
        <begin position="293"/>
        <end position="313"/>
    </location>
</feature>
<organism evidence="3 4">
    <name type="scientific">Staphylotrichum tortipilum</name>
    <dbReference type="NCBI Taxonomy" id="2831512"/>
    <lineage>
        <taxon>Eukaryota</taxon>
        <taxon>Fungi</taxon>
        <taxon>Dikarya</taxon>
        <taxon>Ascomycota</taxon>
        <taxon>Pezizomycotina</taxon>
        <taxon>Sordariomycetes</taxon>
        <taxon>Sordariomycetidae</taxon>
        <taxon>Sordariales</taxon>
        <taxon>Chaetomiaceae</taxon>
        <taxon>Staphylotrichum</taxon>
    </lineage>
</organism>
<comment type="caution">
    <text evidence="3">The sequence shown here is derived from an EMBL/GenBank/DDBJ whole genome shotgun (WGS) entry which is preliminary data.</text>
</comment>
<gene>
    <name evidence="3" type="ORF">C8A05DRAFT_20306</name>
</gene>
<dbReference type="Proteomes" id="UP001303889">
    <property type="component" value="Unassembled WGS sequence"/>
</dbReference>
<protein>
    <recommendedName>
        <fullName evidence="2">2EXR domain-containing protein</fullName>
    </recommendedName>
</protein>
<feature type="domain" description="2EXR" evidence="2">
    <location>
        <begin position="4"/>
        <end position="106"/>
    </location>
</feature>
<dbReference type="Pfam" id="PF20150">
    <property type="entry name" value="2EXR"/>
    <property type="match status" value="1"/>
</dbReference>
<evidence type="ECO:0000313" key="3">
    <source>
        <dbReference type="EMBL" id="KAK3896801.1"/>
    </source>
</evidence>
<dbReference type="EMBL" id="MU856394">
    <property type="protein sequence ID" value="KAK3896801.1"/>
    <property type="molecule type" value="Genomic_DNA"/>
</dbReference>
<evidence type="ECO:0000313" key="4">
    <source>
        <dbReference type="Proteomes" id="UP001303889"/>
    </source>
</evidence>
<name>A0AAN6MB46_9PEZI</name>
<dbReference type="InterPro" id="IPR045518">
    <property type="entry name" value="2EXR"/>
</dbReference>
<proteinExistence type="predicted"/>
<accession>A0AAN6MB46</accession>
<sequence length="352" mass="40123">MASFPLFPCFPVEIQCAVWAFAAALDPEPEVCLVWPAYLDFESSPSRRSDDPALPFIVDTDWPAVVHVCRIAREAAFKSGAVRLRYSPVAGFAVPYRHFMPAIDTLYCGRYQYIALCRFLNRPENTHIAQDLRHLALEISASIPISDIAVVIRKRAIYLRTLSLVLPGTMNLRSPAVSFLHPARRCRLRNFSDDTLDEVTMASIPFPRPGETQPMPLRKYLDHSRAGLDRHIRDWSVGGDDSEGTAWSTKEDSFSRLEITAQTFVEYHGTGQTEGKQEEEQWVEVCRDRLLDESGMAPKPRRVRAEDRKNPEEYRVLDDDSRMYTMEEFDADVKRDHPEYTGFYSPNAGLGD</sequence>
<evidence type="ECO:0000256" key="1">
    <source>
        <dbReference type="SAM" id="MobiDB-lite"/>
    </source>
</evidence>
<feature type="compositionally biased region" description="Basic and acidic residues" evidence="1">
    <location>
        <begin position="303"/>
        <end position="313"/>
    </location>
</feature>
<evidence type="ECO:0000259" key="2">
    <source>
        <dbReference type="Pfam" id="PF20150"/>
    </source>
</evidence>